<organism evidence="6 7">
    <name type="scientific">Xanthoceras sorbifolium</name>
    <dbReference type="NCBI Taxonomy" id="99658"/>
    <lineage>
        <taxon>Eukaryota</taxon>
        <taxon>Viridiplantae</taxon>
        <taxon>Streptophyta</taxon>
        <taxon>Embryophyta</taxon>
        <taxon>Tracheophyta</taxon>
        <taxon>Spermatophyta</taxon>
        <taxon>Magnoliopsida</taxon>
        <taxon>eudicotyledons</taxon>
        <taxon>Gunneridae</taxon>
        <taxon>Pentapetalae</taxon>
        <taxon>rosids</taxon>
        <taxon>malvids</taxon>
        <taxon>Sapindales</taxon>
        <taxon>Sapindaceae</taxon>
        <taxon>Xanthoceroideae</taxon>
        <taxon>Xanthoceras</taxon>
    </lineage>
</organism>
<evidence type="ECO:0000313" key="6">
    <source>
        <dbReference type="EMBL" id="KAH7575834.1"/>
    </source>
</evidence>
<feature type="region of interest" description="Disordered" evidence="3">
    <location>
        <begin position="463"/>
        <end position="496"/>
    </location>
</feature>
<reference evidence="6 7" key="1">
    <citation type="submission" date="2021-02" db="EMBL/GenBank/DDBJ databases">
        <title>Plant Genome Project.</title>
        <authorList>
            <person name="Zhang R.-G."/>
        </authorList>
    </citation>
    <scope>NUCLEOTIDE SEQUENCE [LARGE SCALE GENOMIC DNA]</scope>
    <source>
        <tissue evidence="6">Leaves</tissue>
    </source>
</reference>
<evidence type="ECO:0000256" key="3">
    <source>
        <dbReference type="SAM" id="MobiDB-lite"/>
    </source>
</evidence>
<protein>
    <recommendedName>
        <fullName evidence="5">RCC1-like domain-containing protein</fullName>
    </recommendedName>
</protein>
<evidence type="ECO:0000256" key="1">
    <source>
        <dbReference type="ARBA" id="ARBA00022737"/>
    </source>
</evidence>
<gene>
    <name evidence="6" type="ORF">JRO89_XS02G0229200</name>
</gene>
<dbReference type="PROSITE" id="PS50012">
    <property type="entry name" value="RCC1_3"/>
    <property type="match status" value="7"/>
</dbReference>
<dbReference type="InterPro" id="IPR051210">
    <property type="entry name" value="Ub_ligase/GEF_domain"/>
</dbReference>
<dbReference type="PROSITE" id="PS00626">
    <property type="entry name" value="RCC1_2"/>
    <property type="match status" value="1"/>
</dbReference>
<evidence type="ECO:0000313" key="7">
    <source>
        <dbReference type="Proteomes" id="UP000827721"/>
    </source>
</evidence>
<evidence type="ECO:0000259" key="5">
    <source>
        <dbReference type="Pfam" id="PF25390"/>
    </source>
</evidence>
<dbReference type="InterPro" id="IPR009091">
    <property type="entry name" value="RCC1/BLIP-II"/>
</dbReference>
<dbReference type="EMBL" id="JAFEMO010000002">
    <property type="protein sequence ID" value="KAH7575834.1"/>
    <property type="molecule type" value="Genomic_DNA"/>
</dbReference>
<proteinExistence type="predicted"/>
<keyword evidence="7" id="KW-1185">Reference proteome</keyword>
<feature type="repeat" description="RCC1" evidence="2">
    <location>
        <begin position="264"/>
        <end position="315"/>
    </location>
</feature>
<dbReference type="InterPro" id="IPR058923">
    <property type="entry name" value="RCC1-like_dom"/>
</dbReference>
<feature type="compositionally biased region" description="Polar residues" evidence="3">
    <location>
        <begin position="463"/>
        <end position="481"/>
    </location>
</feature>
<feature type="transmembrane region" description="Helical" evidence="4">
    <location>
        <begin position="587"/>
        <end position="605"/>
    </location>
</feature>
<keyword evidence="4" id="KW-1133">Transmembrane helix</keyword>
<dbReference type="SUPFAM" id="SSF50985">
    <property type="entry name" value="RCC1/BLIP-II"/>
    <property type="match status" value="1"/>
</dbReference>
<feature type="repeat" description="RCC1" evidence="2">
    <location>
        <begin position="200"/>
        <end position="251"/>
    </location>
</feature>
<keyword evidence="4" id="KW-0472">Membrane</keyword>
<dbReference type="Pfam" id="PF25390">
    <property type="entry name" value="WD40_RLD"/>
    <property type="match status" value="1"/>
</dbReference>
<evidence type="ECO:0000256" key="4">
    <source>
        <dbReference type="SAM" id="Phobius"/>
    </source>
</evidence>
<feature type="repeat" description="RCC1" evidence="2">
    <location>
        <begin position="368"/>
        <end position="419"/>
    </location>
</feature>
<feature type="domain" description="RCC1-like" evidence="5">
    <location>
        <begin position="35"/>
        <end position="415"/>
    </location>
</feature>
<accession>A0ABQ8IHD1</accession>
<dbReference type="PANTHER" id="PTHR22870">
    <property type="entry name" value="REGULATOR OF CHROMOSOME CONDENSATION"/>
    <property type="match status" value="1"/>
</dbReference>
<feature type="repeat" description="RCC1" evidence="2">
    <location>
        <begin position="316"/>
        <end position="367"/>
    </location>
</feature>
<feature type="transmembrane region" description="Helical" evidence="4">
    <location>
        <begin position="617"/>
        <end position="634"/>
    </location>
</feature>
<keyword evidence="4" id="KW-0812">Transmembrane</keyword>
<dbReference type="Proteomes" id="UP000827721">
    <property type="component" value="Unassembled WGS sequence"/>
</dbReference>
<feature type="repeat" description="RCC1" evidence="2">
    <location>
        <begin position="96"/>
        <end position="147"/>
    </location>
</feature>
<comment type="caution">
    <text evidence="6">The sequence shown here is derived from an EMBL/GenBank/DDBJ whole genome shotgun (WGS) entry which is preliminary data.</text>
</comment>
<keyword evidence="1" id="KW-0677">Repeat</keyword>
<dbReference type="PANTHER" id="PTHR22870:SF415">
    <property type="entry name" value="FYVE-TYPE DOMAIN-CONTAINING PROTEIN"/>
    <property type="match status" value="1"/>
</dbReference>
<dbReference type="PRINTS" id="PR00633">
    <property type="entry name" value="RCCNDNSATION"/>
</dbReference>
<feature type="repeat" description="RCC1" evidence="2">
    <location>
        <begin position="34"/>
        <end position="95"/>
    </location>
</feature>
<feature type="transmembrane region" description="Helical" evidence="4">
    <location>
        <begin position="532"/>
        <end position="553"/>
    </location>
</feature>
<sequence>MNGDAFREGFTDRSLRAINSSSEGSGLDGGDSLADVFIWGEGTGDGILGGGIHRARGSYGTKTDSLVPKALESAVVLDVQSIACGERQAALVTKQGKVFTWGEELGGRLGHGVDLDISHPKLVNSLKNINIKLVACGELHSCAVTLSGDLYTWGRSAHNFGHANEVTLQLPKKLTGPLEGMHVSSVSCGPWHTAVVTSAGQLFTFGDGSFGVLGHGDRESVSIPREVESIKGLHTVRAACGVWHTAAVVAVMVGSSSSINCSSGKLFTWGDGDKNRLGHGEKDARLVPTCVATVVEHNFCQVACGSSLTVALTTTGHVYTMGSPVYGQLGDPSSDGKLPTRVEGKLTENFVEEIACGAYHVAVLTSRAEVYSWGKGKYGQLGHGDIDDRNSPSLIEALKDKEVKSIVCGTNFSAAICLRNCTRDDAKRTADGLSEEDNKLSAQSSHLGEVSDQLLIQRSVSAGSGNINPSNQSGSTNSLSISVREEDNEDDELRDHSASKITMDRTFVVINFIMEFPTAVFDQLSSAHKPQYALVSMLLSFMTMLICIIELVYKGGVERVAWRWREKIPWLYCPSPSHRPFGTVTDFIGMFCAISQFILATITYAHYLQHSDDPIKISLWPFFFASCLMCSKFFNNPHKKTL</sequence>
<dbReference type="Gene3D" id="2.130.10.30">
    <property type="entry name" value="Regulator of chromosome condensation 1/beta-lactamase-inhibitor protein II"/>
    <property type="match status" value="3"/>
</dbReference>
<feature type="repeat" description="RCC1" evidence="2">
    <location>
        <begin position="148"/>
        <end position="199"/>
    </location>
</feature>
<evidence type="ECO:0000256" key="2">
    <source>
        <dbReference type="PROSITE-ProRule" id="PRU00235"/>
    </source>
</evidence>
<name>A0ABQ8IHD1_9ROSI</name>
<dbReference type="InterPro" id="IPR000408">
    <property type="entry name" value="Reg_chr_condens"/>
</dbReference>